<dbReference type="PANTHER" id="PTHR47201:SF1">
    <property type="entry name" value="PROTEIN DWD HYPERSENSITIVE TO UV-B 1"/>
    <property type="match status" value="1"/>
</dbReference>
<dbReference type="InterPro" id="IPR048514">
    <property type="entry name" value="DHU1_N"/>
</dbReference>
<dbReference type="Proteomes" id="UP001419268">
    <property type="component" value="Unassembled WGS sequence"/>
</dbReference>
<sequence length="355" mass="39424">MVSGGCLLFGFNWGCFIFVGGRRRWWIIMASLLVVGGHSRVGASAVTAAMVSGGWWIEEEDCGYLFLSVTALSVALSLTDRPPLSRSLTALSHRNLTHRQLSLSLSPRSVVAAIEAATRPSGLPSPSAGDWSLRSPPRVPSPHPKPSPPFVAVPRHLRNLEGLDGQDQVKNDGSECVVLVQQHNYQDLEMEYEASKVAFSYSTTTGTLSHSAKLQKSFFERSILQVLLDLLMDVDVPPLIETFSLMGSYEIDAIDIINEFPCVLKRENVMSLMRAANQKLPIVDINDSSFGKDFLRYAKLQRRRQELTQTTPDQPVDDEAVYYKVAGDCPKGCVYSLESLWRKKRRYVDPDVSTS</sequence>
<feature type="domain" description="DWD hypersensitive to UV-B 1 N-terminal" evidence="2">
    <location>
        <begin position="210"/>
        <end position="297"/>
    </location>
</feature>
<name>A0AAP0KT74_9MAGN</name>
<dbReference type="AlphaFoldDB" id="A0AAP0KT74"/>
<accession>A0AAP0KT74</accession>
<comment type="caution">
    <text evidence="3">The sequence shown here is derived from an EMBL/GenBank/DDBJ whole genome shotgun (WGS) entry which is preliminary data.</text>
</comment>
<evidence type="ECO:0000256" key="1">
    <source>
        <dbReference type="SAM" id="MobiDB-lite"/>
    </source>
</evidence>
<dbReference type="Pfam" id="PF20919">
    <property type="entry name" value="DHU1_N"/>
    <property type="match status" value="1"/>
</dbReference>
<dbReference type="PANTHER" id="PTHR47201">
    <property type="entry name" value="BNAC09G30780D PROTEIN"/>
    <property type="match status" value="1"/>
</dbReference>
<keyword evidence="4" id="KW-1185">Reference proteome</keyword>
<evidence type="ECO:0000313" key="3">
    <source>
        <dbReference type="EMBL" id="KAK9158278.1"/>
    </source>
</evidence>
<gene>
    <name evidence="3" type="ORF">Scep_004852</name>
</gene>
<evidence type="ECO:0000313" key="4">
    <source>
        <dbReference type="Proteomes" id="UP001419268"/>
    </source>
</evidence>
<reference evidence="3 4" key="1">
    <citation type="submission" date="2024-01" db="EMBL/GenBank/DDBJ databases">
        <title>Genome assemblies of Stephania.</title>
        <authorList>
            <person name="Yang L."/>
        </authorList>
    </citation>
    <scope>NUCLEOTIDE SEQUENCE [LARGE SCALE GENOMIC DNA]</scope>
    <source>
        <strain evidence="3">JXDWG</strain>
        <tissue evidence="3">Leaf</tissue>
    </source>
</reference>
<dbReference type="GO" id="GO:0080008">
    <property type="term" value="C:Cul4-RING E3 ubiquitin ligase complex"/>
    <property type="evidence" value="ECO:0007669"/>
    <property type="project" value="InterPro"/>
</dbReference>
<dbReference type="GO" id="GO:0071493">
    <property type="term" value="P:cellular response to UV-B"/>
    <property type="evidence" value="ECO:0007669"/>
    <property type="project" value="InterPro"/>
</dbReference>
<evidence type="ECO:0000259" key="2">
    <source>
        <dbReference type="Pfam" id="PF20919"/>
    </source>
</evidence>
<organism evidence="3 4">
    <name type="scientific">Stephania cephalantha</name>
    <dbReference type="NCBI Taxonomy" id="152367"/>
    <lineage>
        <taxon>Eukaryota</taxon>
        <taxon>Viridiplantae</taxon>
        <taxon>Streptophyta</taxon>
        <taxon>Embryophyta</taxon>
        <taxon>Tracheophyta</taxon>
        <taxon>Spermatophyta</taxon>
        <taxon>Magnoliopsida</taxon>
        <taxon>Ranunculales</taxon>
        <taxon>Menispermaceae</taxon>
        <taxon>Menispermoideae</taxon>
        <taxon>Cissampelideae</taxon>
        <taxon>Stephania</taxon>
    </lineage>
</organism>
<feature type="compositionally biased region" description="Pro residues" evidence="1">
    <location>
        <begin position="137"/>
        <end position="147"/>
    </location>
</feature>
<feature type="region of interest" description="Disordered" evidence="1">
    <location>
        <begin position="119"/>
        <end position="147"/>
    </location>
</feature>
<dbReference type="InterPro" id="IPR046377">
    <property type="entry name" value="DHU1"/>
</dbReference>
<proteinExistence type="predicted"/>
<protein>
    <recommendedName>
        <fullName evidence="2">DWD hypersensitive to UV-B 1 N-terminal domain-containing protein</fullName>
    </recommendedName>
</protein>
<dbReference type="EMBL" id="JBBNAG010000002">
    <property type="protein sequence ID" value="KAK9158278.1"/>
    <property type="molecule type" value="Genomic_DNA"/>
</dbReference>